<evidence type="ECO:0000256" key="5">
    <source>
        <dbReference type="ARBA" id="ARBA00022741"/>
    </source>
</evidence>
<dbReference type="EMBL" id="JACHIB010000013">
    <property type="protein sequence ID" value="MBB6084293.1"/>
    <property type="molecule type" value="Genomic_DNA"/>
</dbReference>
<dbReference type="Proteomes" id="UP000541136">
    <property type="component" value="Unassembled WGS sequence"/>
</dbReference>
<keyword evidence="4 8" id="KW-0479">Metal-binding</keyword>
<evidence type="ECO:0000256" key="9">
    <source>
        <dbReference type="SAM" id="MobiDB-lite"/>
    </source>
</evidence>
<dbReference type="EC" id="2.7.7.108" evidence="8"/>
<keyword evidence="7 8" id="KW-0460">Magnesium</keyword>
<dbReference type="GO" id="GO:0005524">
    <property type="term" value="F:ATP binding"/>
    <property type="evidence" value="ECO:0007669"/>
    <property type="project" value="UniProtKB-UniRule"/>
</dbReference>
<feature type="binding site" evidence="8">
    <location>
        <position position="188"/>
    </location>
    <ligand>
        <name>ATP</name>
        <dbReference type="ChEBI" id="CHEBI:30616"/>
    </ligand>
</feature>
<dbReference type="HAMAP" id="MF_00692">
    <property type="entry name" value="SelO"/>
    <property type="match status" value="1"/>
</dbReference>
<feature type="active site" description="Proton acceptor" evidence="8">
    <location>
        <position position="262"/>
    </location>
</feature>
<comment type="catalytic activity">
    <reaction evidence="8">
        <text>L-histidyl-[protein] + UTP = N(tele)-(5'-uridylyl)-L-histidyl-[protein] + diphosphate</text>
        <dbReference type="Rhea" id="RHEA:83891"/>
        <dbReference type="Rhea" id="RHEA-COMP:9745"/>
        <dbReference type="Rhea" id="RHEA-COMP:20239"/>
        <dbReference type="ChEBI" id="CHEBI:29979"/>
        <dbReference type="ChEBI" id="CHEBI:33019"/>
        <dbReference type="ChEBI" id="CHEBI:46398"/>
        <dbReference type="ChEBI" id="CHEBI:233474"/>
    </reaction>
</comment>
<dbReference type="PANTHER" id="PTHR32057:SF14">
    <property type="entry name" value="PROTEIN ADENYLYLTRANSFERASE SELO, MITOCHONDRIAL"/>
    <property type="match status" value="1"/>
</dbReference>
<dbReference type="AlphaFoldDB" id="A0A7W9TP20"/>
<dbReference type="GO" id="GO:0030145">
    <property type="term" value="F:manganese ion binding"/>
    <property type="evidence" value="ECO:0007669"/>
    <property type="project" value="UniProtKB-UniRule"/>
</dbReference>
<evidence type="ECO:0000256" key="1">
    <source>
        <dbReference type="ARBA" id="ARBA00009747"/>
    </source>
</evidence>
<feature type="region of interest" description="Disordered" evidence="9">
    <location>
        <begin position="472"/>
        <end position="495"/>
    </location>
</feature>
<feature type="binding site" evidence="8">
    <location>
        <position position="181"/>
    </location>
    <ligand>
        <name>ATP</name>
        <dbReference type="ChEBI" id="CHEBI:30616"/>
    </ligand>
</feature>
<proteinExistence type="inferred from homology"/>
<feature type="binding site" evidence="8">
    <location>
        <position position="118"/>
    </location>
    <ligand>
        <name>ATP</name>
        <dbReference type="ChEBI" id="CHEBI:30616"/>
    </ligand>
</feature>
<evidence type="ECO:0000256" key="2">
    <source>
        <dbReference type="ARBA" id="ARBA00022679"/>
    </source>
</evidence>
<feature type="binding site" evidence="8">
    <location>
        <position position="130"/>
    </location>
    <ligand>
        <name>ATP</name>
        <dbReference type="ChEBI" id="CHEBI:30616"/>
    </ligand>
</feature>
<gene>
    <name evidence="8" type="primary">ydiU</name>
    <name evidence="8" type="synonym">selO</name>
    <name evidence="10" type="ORF">HNR28_002338</name>
</gene>
<dbReference type="NCBIfam" id="NF000658">
    <property type="entry name" value="PRK00029.1"/>
    <property type="match status" value="1"/>
</dbReference>
<comment type="function">
    <text evidence="8">Nucleotidyltransferase involved in the post-translational modification of proteins. It can catalyze the addition of adenosine monophosphate (AMP) or uridine monophosphate (UMP) to a protein, resulting in modifications known as AMPylation and UMPylation.</text>
</comment>
<dbReference type="GO" id="GO:0070733">
    <property type="term" value="F:AMPylase activity"/>
    <property type="evidence" value="ECO:0007669"/>
    <property type="project" value="UniProtKB-EC"/>
</dbReference>
<keyword evidence="6 8" id="KW-0067">ATP-binding</keyword>
<keyword evidence="5 8" id="KW-0547">Nucleotide-binding</keyword>
<dbReference type="RefSeq" id="WP_043682400.1">
    <property type="nucleotide sequence ID" value="NZ_JACHIB010000013.1"/>
</dbReference>
<evidence type="ECO:0000256" key="3">
    <source>
        <dbReference type="ARBA" id="ARBA00022695"/>
    </source>
</evidence>
<protein>
    <recommendedName>
        <fullName evidence="8">Protein nucleotidyltransferase YdiU</fullName>
        <ecNumber evidence="8">2.7.7.-</ecNumber>
    </recommendedName>
    <alternativeName>
        <fullName evidence="8">Protein adenylyltransferase YdiU</fullName>
        <ecNumber evidence="8">2.7.7.108</ecNumber>
    </alternativeName>
    <alternativeName>
        <fullName evidence="8">Protein uridylyltransferase YdiU</fullName>
        <ecNumber evidence="8">2.7.7.-</ecNumber>
    </alternativeName>
</protein>
<comment type="similarity">
    <text evidence="1 8">Belongs to the SELO family.</text>
</comment>
<dbReference type="Pfam" id="PF02696">
    <property type="entry name" value="SelO"/>
    <property type="match status" value="1"/>
</dbReference>
<feature type="binding site" evidence="8">
    <location>
        <position position="96"/>
    </location>
    <ligand>
        <name>ATP</name>
        <dbReference type="ChEBI" id="CHEBI:30616"/>
    </ligand>
</feature>
<keyword evidence="2 8" id="KW-0808">Transferase</keyword>
<organism evidence="10 11">
    <name type="scientific">Castellaniella defragrans</name>
    <name type="common">Alcaligenes defragrans</name>
    <dbReference type="NCBI Taxonomy" id="75697"/>
    <lineage>
        <taxon>Bacteria</taxon>
        <taxon>Pseudomonadati</taxon>
        <taxon>Pseudomonadota</taxon>
        <taxon>Betaproteobacteria</taxon>
        <taxon>Burkholderiales</taxon>
        <taxon>Alcaligenaceae</taxon>
        <taxon>Castellaniella</taxon>
    </lineage>
</organism>
<feature type="binding site" evidence="8">
    <location>
        <position position="99"/>
    </location>
    <ligand>
        <name>ATP</name>
        <dbReference type="ChEBI" id="CHEBI:30616"/>
    </ligand>
</feature>
<comment type="cofactor">
    <cofactor evidence="8">
        <name>Mg(2+)</name>
        <dbReference type="ChEBI" id="CHEBI:18420"/>
    </cofactor>
    <cofactor evidence="8">
        <name>Mn(2+)</name>
        <dbReference type="ChEBI" id="CHEBI:29035"/>
    </cofactor>
</comment>
<dbReference type="EC" id="2.7.7.-" evidence="8"/>
<dbReference type="PANTHER" id="PTHR32057">
    <property type="entry name" value="PROTEIN ADENYLYLTRANSFERASE SELO, MITOCHONDRIAL"/>
    <property type="match status" value="1"/>
</dbReference>
<evidence type="ECO:0000256" key="4">
    <source>
        <dbReference type="ARBA" id="ARBA00022723"/>
    </source>
</evidence>
<evidence type="ECO:0000256" key="8">
    <source>
        <dbReference type="HAMAP-Rule" id="MF_00692"/>
    </source>
</evidence>
<feature type="binding site" evidence="8">
    <location>
        <position position="98"/>
    </location>
    <ligand>
        <name>ATP</name>
        <dbReference type="ChEBI" id="CHEBI:30616"/>
    </ligand>
</feature>
<reference evidence="10 11" key="1">
    <citation type="submission" date="2020-08" db="EMBL/GenBank/DDBJ databases">
        <title>Genomic Encyclopedia of Type Strains, Phase IV (KMG-IV): sequencing the most valuable type-strain genomes for metagenomic binning, comparative biology and taxonomic classification.</title>
        <authorList>
            <person name="Goeker M."/>
        </authorList>
    </citation>
    <scope>NUCLEOTIDE SEQUENCE [LARGE SCALE GENOMIC DNA]</scope>
    <source>
        <strain evidence="10 11">DSM 12141</strain>
    </source>
</reference>
<feature type="binding site" evidence="8">
    <location>
        <position position="131"/>
    </location>
    <ligand>
        <name>ATP</name>
        <dbReference type="ChEBI" id="CHEBI:30616"/>
    </ligand>
</feature>
<dbReference type="InterPro" id="IPR003846">
    <property type="entry name" value="SelO"/>
</dbReference>
<comment type="caution">
    <text evidence="10">The sequence shown here is derived from an EMBL/GenBank/DDBJ whole genome shotgun (WGS) entry which is preliminary data.</text>
</comment>
<comment type="catalytic activity">
    <reaction evidence="8">
        <text>L-tyrosyl-[protein] + UTP = O-(5'-uridylyl)-L-tyrosyl-[protein] + diphosphate</text>
        <dbReference type="Rhea" id="RHEA:83887"/>
        <dbReference type="Rhea" id="RHEA-COMP:10136"/>
        <dbReference type="Rhea" id="RHEA-COMP:20238"/>
        <dbReference type="ChEBI" id="CHEBI:33019"/>
        <dbReference type="ChEBI" id="CHEBI:46398"/>
        <dbReference type="ChEBI" id="CHEBI:46858"/>
        <dbReference type="ChEBI" id="CHEBI:90602"/>
    </reaction>
</comment>
<sequence length="495" mass="53740">MADAQADGPLASLRAGCSFASLPQAFYSRVQPRPLREPRLLHANPDAAALIGLDAAALRSPEFLALCSGAGRLAGIQPLATVYSGHQFGVWAGQLGDGRAHLLGDVRTSGGTWELQLKGSGRTPYSRMGDGWAVLRSSVREYLASEAMAGLGIPTTRALALAASDDPVVRETVETAAIVTRLAPSFVRFGHFEHWGHSHHEQKALLDYVVEHWYPECRETAGGETDTPATACRLLAEVTRRTARLIAQWQLAGFCHGVMNTDNMSILGLTLDYGPYGFMDAFQADHVCNHSDTAGRYAWNAQPAVARWNLYRLAGSLLVLGCEAPSLEACLAPFEAEFLAAYRDGLARKLGLNAWRPEDAALEDDWWGLLHAQRADFTLAFRRLADADRDPGPWLALFADPAPARAWLDRYLARRAGQGGDAAARRAAMDRANPLYVLRNHLAQRAIEAAQRGDASEIDLLLGLLRDPYTERPGFESHAQPPADDTPAVPVSCSS</sequence>
<dbReference type="GO" id="GO:0000287">
    <property type="term" value="F:magnesium ion binding"/>
    <property type="evidence" value="ECO:0007669"/>
    <property type="project" value="UniProtKB-UniRule"/>
</dbReference>
<keyword evidence="8" id="KW-0464">Manganese</keyword>
<feature type="binding site" evidence="8">
    <location>
        <position position="272"/>
    </location>
    <ligand>
        <name>ATP</name>
        <dbReference type="ChEBI" id="CHEBI:30616"/>
    </ligand>
</feature>
<accession>A0A7W9TP20</accession>
<keyword evidence="3 8" id="KW-0548">Nucleotidyltransferase</keyword>
<evidence type="ECO:0000313" key="11">
    <source>
        <dbReference type="Proteomes" id="UP000541136"/>
    </source>
</evidence>
<comment type="catalytic activity">
    <reaction evidence="8">
        <text>L-threonyl-[protein] + ATP = 3-O-(5'-adenylyl)-L-threonyl-[protein] + diphosphate</text>
        <dbReference type="Rhea" id="RHEA:54292"/>
        <dbReference type="Rhea" id="RHEA-COMP:11060"/>
        <dbReference type="Rhea" id="RHEA-COMP:13847"/>
        <dbReference type="ChEBI" id="CHEBI:30013"/>
        <dbReference type="ChEBI" id="CHEBI:30616"/>
        <dbReference type="ChEBI" id="CHEBI:33019"/>
        <dbReference type="ChEBI" id="CHEBI:138113"/>
        <dbReference type="EC" id="2.7.7.108"/>
    </reaction>
</comment>
<evidence type="ECO:0000313" key="10">
    <source>
        <dbReference type="EMBL" id="MBB6084293.1"/>
    </source>
</evidence>
<comment type="catalytic activity">
    <reaction evidence="8">
        <text>L-tyrosyl-[protein] + ATP = O-(5'-adenylyl)-L-tyrosyl-[protein] + diphosphate</text>
        <dbReference type="Rhea" id="RHEA:54288"/>
        <dbReference type="Rhea" id="RHEA-COMP:10136"/>
        <dbReference type="Rhea" id="RHEA-COMP:13846"/>
        <dbReference type="ChEBI" id="CHEBI:30616"/>
        <dbReference type="ChEBI" id="CHEBI:33019"/>
        <dbReference type="ChEBI" id="CHEBI:46858"/>
        <dbReference type="ChEBI" id="CHEBI:83624"/>
        <dbReference type="EC" id="2.7.7.108"/>
    </reaction>
</comment>
<name>A0A7W9TP20_CASDE</name>
<evidence type="ECO:0000256" key="6">
    <source>
        <dbReference type="ARBA" id="ARBA00022840"/>
    </source>
</evidence>
<evidence type="ECO:0000256" key="7">
    <source>
        <dbReference type="ARBA" id="ARBA00022842"/>
    </source>
</evidence>
<feature type="binding site" evidence="8">
    <location>
        <position position="272"/>
    </location>
    <ligand>
        <name>Mg(2+)</name>
        <dbReference type="ChEBI" id="CHEBI:18420"/>
    </ligand>
</feature>
<feature type="binding site" evidence="8">
    <location>
        <position position="263"/>
    </location>
    <ligand>
        <name>Mg(2+)</name>
        <dbReference type="ChEBI" id="CHEBI:18420"/>
    </ligand>
</feature>
<comment type="catalytic activity">
    <reaction evidence="8">
        <text>L-seryl-[protein] + UTP = O-(5'-uridylyl)-L-seryl-[protein] + diphosphate</text>
        <dbReference type="Rhea" id="RHEA:64604"/>
        <dbReference type="Rhea" id="RHEA-COMP:9863"/>
        <dbReference type="Rhea" id="RHEA-COMP:16635"/>
        <dbReference type="ChEBI" id="CHEBI:29999"/>
        <dbReference type="ChEBI" id="CHEBI:33019"/>
        <dbReference type="ChEBI" id="CHEBI:46398"/>
        <dbReference type="ChEBI" id="CHEBI:156051"/>
    </reaction>
</comment>
<comment type="catalytic activity">
    <reaction evidence="8">
        <text>L-seryl-[protein] + ATP = 3-O-(5'-adenylyl)-L-seryl-[protein] + diphosphate</text>
        <dbReference type="Rhea" id="RHEA:58120"/>
        <dbReference type="Rhea" id="RHEA-COMP:9863"/>
        <dbReference type="Rhea" id="RHEA-COMP:15073"/>
        <dbReference type="ChEBI" id="CHEBI:29999"/>
        <dbReference type="ChEBI" id="CHEBI:30616"/>
        <dbReference type="ChEBI" id="CHEBI:33019"/>
        <dbReference type="ChEBI" id="CHEBI:142516"/>
        <dbReference type="EC" id="2.7.7.108"/>
    </reaction>
</comment>